<dbReference type="GO" id="GO:0005886">
    <property type="term" value="C:plasma membrane"/>
    <property type="evidence" value="ECO:0007669"/>
    <property type="project" value="UniProtKB-SubCell"/>
</dbReference>
<dbReference type="Pfam" id="PF04024">
    <property type="entry name" value="PspC"/>
    <property type="match status" value="1"/>
</dbReference>
<sequence>MNASTVQDMWNTRPVRRRSGNTVAGVCVGVGERYRVDPTLIKVAFVVATLFGGSGVLLYIAAAIALPAEDEHDPHQYRSGSFRWPGARHGHRKWIPIAVVAVIVMSVIGSQNTWGTSGVLGAVLMLGGWYLLYERTPVAPAGTSAADLASPAPTVEQSSPVVERTSPPVERSRDAVGERSESNDPTDTVLLTKDAGDEPPTWDPLGAAKFAWELPEPSEPEKPRVPRSPVTPVFLGLAVVTGTAASAANLAGIDWFTPGRIASLVLAVLGTGLIVGSLQRRPAGHSPSGLVPLTVLGCAVVIGVTAVSGTDDGFPTGGVGERNWNPPTSSDLHDNYSLTVGSSTLDLRDLRELDKDRTVTIRQGIGEIRVFLPTDIRVRTECNTTVGDVTCKDGLINPEAKTPTLTVDAHVNLGSVEMIR</sequence>
<evidence type="ECO:0000259" key="8">
    <source>
        <dbReference type="Pfam" id="PF04024"/>
    </source>
</evidence>
<dbReference type="InterPro" id="IPR007168">
    <property type="entry name" value="Phageshock_PspC_N"/>
</dbReference>
<dbReference type="EMBL" id="BJOV01000005">
    <property type="protein sequence ID" value="GEE01922.1"/>
    <property type="molecule type" value="Genomic_DNA"/>
</dbReference>
<name>A0A7I9V9K5_9ACTN</name>
<feature type="transmembrane region" description="Helical" evidence="7">
    <location>
        <begin position="233"/>
        <end position="253"/>
    </location>
</feature>
<evidence type="ECO:0000313" key="10">
    <source>
        <dbReference type="EMBL" id="GEE01922.1"/>
    </source>
</evidence>
<keyword evidence="3 7" id="KW-0812">Transmembrane</keyword>
<evidence type="ECO:0000256" key="4">
    <source>
        <dbReference type="ARBA" id="ARBA00022989"/>
    </source>
</evidence>
<dbReference type="AlphaFoldDB" id="A0A7I9V9K5"/>
<feature type="region of interest" description="Disordered" evidence="6">
    <location>
        <begin position="143"/>
        <end position="198"/>
    </location>
</feature>
<protein>
    <recommendedName>
        <fullName evidence="12">PspC family transcriptional regulator</fullName>
    </recommendedName>
</protein>
<proteinExistence type="predicted"/>
<dbReference type="Proteomes" id="UP000444960">
    <property type="component" value="Unassembled WGS sequence"/>
</dbReference>
<evidence type="ECO:0000256" key="5">
    <source>
        <dbReference type="ARBA" id="ARBA00023136"/>
    </source>
</evidence>
<keyword evidence="5 7" id="KW-0472">Membrane</keyword>
<organism evidence="10 11">
    <name type="scientific">Gordonia spumicola</name>
    <dbReference type="NCBI Taxonomy" id="589161"/>
    <lineage>
        <taxon>Bacteria</taxon>
        <taxon>Bacillati</taxon>
        <taxon>Actinomycetota</taxon>
        <taxon>Actinomycetes</taxon>
        <taxon>Mycobacteriales</taxon>
        <taxon>Gordoniaceae</taxon>
        <taxon>Gordonia</taxon>
    </lineage>
</organism>
<feature type="transmembrane region" description="Helical" evidence="7">
    <location>
        <begin position="290"/>
        <end position="309"/>
    </location>
</feature>
<feature type="transmembrane region" description="Helical" evidence="7">
    <location>
        <begin position="259"/>
        <end position="278"/>
    </location>
</feature>
<dbReference type="PANTHER" id="PTHR33885:SF3">
    <property type="entry name" value="PHAGE SHOCK PROTEIN C"/>
    <property type="match status" value="1"/>
</dbReference>
<evidence type="ECO:0000256" key="3">
    <source>
        <dbReference type="ARBA" id="ARBA00022692"/>
    </source>
</evidence>
<evidence type="ECO:0008006" key="12">
    <source>
        <dbReference type="Google" id="ProtNLM"/>
    </source>
</evidence>
<evidence type="ECO:0000256" key="7">
    <source>
        <dbReference type="SAM" id="Phobius"/>
    </source>
</evidence>
<keyword evidence="4 7" id="KW-1133">Transmembrane helix</keyword>
<keyword evidence="11" id="KW-1185">Reference proteome</keyword>
<dbReference type="Pfam" id="PF09922">
    <property type="entry name" value="LiaF-like_C"/>
    <property type="match status" value="1"/>
</dbReference>
<accession>A0A7I9V9K5</accession>
<reference evidence="11" key="1">
    <citation type="submission" date="2019-06" db="EMBL/GenBank/DDBJ databases">
        <title>Gordonia isolated from sludge of a wastewater treatment plant.</title>
        <authorList>
            <person name="Tamura T."/>
            <person name="Aoyama K."/>
            <person name="Kang Y."/>
            <person name="Saito S."/>
            <person name="Akiyama N."/>
            <person name="Yazawa K."/>
            <person name="Gonoi T."/>
            <person name="Mikami Y."/>
        </authorList>
    </citation>
    <scope>NUCLEOTIDE SEQUENCE [LARGE SCALE GENOMIC DNA]</scope>
    <source>
        <strain evidence="11">NBRC 107696</strain>
    </source>
</reference>
<comment type="subcellular location">
    <subcellularLocation>
        <location evidence="1">Cell membrane</location>
        <topology evidence="1">Single-pass membrane protein</topology>
    </subcellularLocation>
</comment>
<evidence type="ECO:0000256" key="2">
    <source>
        <dbReference type="ARBA" id="ARBA00022475"/>
    </source>
</evidence>
<dbReference type="OrthoDB" id="3208990at2"/>
<evidence type="ECO:0000313" key="11">
    <source>
        <dbReference type="Proteomes" id="UP000444960"/>
    </source>
</evidence>
<comment type="caution">
    <text evidence="10">The sequence shown here is derived from an EMBL/GenBank/DDBJ whole genome shotgun (WGS) entry which is preliminary data.</text>
</comment>
<dbReference type="InterPro" id="IPR024425">
    <property type="entry name" value="LiaF-like_C"/>
</dbReference>
<feature type="domain" description="Cell wall-active antibiotics response LiaF-like C-terminal" evidence="9">
    <location>
        <begin position="335"/>
        <end position="393"/>
    </location>
</feature>
<evidence type="ECO:0000256" key="1">
    <source>
        <dbReference type="ARBA" id="ARBA00004162"/>
    </source>
</evidence>
<gene>
    <name evidence="10" type="ORF">nbrc107696_23680</name>
</gene>
<evidence type="ECO:0000256" key="6">
    <source>
        <dbReference type="SAM" id="MobiDB-lite"/>
    </source>
</evidence>
<feature type="compositionally biased region" description="Basic and acidic residues" evidence="6">
    <location>
        <begin position="170"/>
        <end position="182"/>
    </location>
</feature>
<dbReference type="RefSeq" id="WP_161895711.1">
    <property type="nucleotide sequence ID" value="NZ_BJOV01000005.1"/>
</dbReference>
<feature type="transmembrane region" description="Helical" evidence="7">
    <location>
        <begin position="114"/>
        <end position="133"/>
    </location>
</feature>
<feature type="domain" description="Phage shock protein PspC N-terminal" evidence="8">
    <location>
        <begin position="13"/>
        <end position="69"/>
    </location>
</feature>
<dbReference type="InterPro" id="IPR052027">
    <property type="entry name" value="PspC"/>
</dbReference>
<evidence type="ECO:0000259" key="9">
    <source>
        <dbReference type="Pfam" id="PF09922"/>
    </source>
</evidence>
<feature type="transmembrane region" description="Helical" evidence="7">
    <location>
        <begin position="43"/>
        <end position="69"/>
    </location>
</feature>
<dbReference type="PANTHER" id="PTHR33885">
    <property type="entry name" value="PHAGE SHOCK PROTEIN C"/>
    <property type="match status" value="1"/>
</dbReference>
<keyword evidence="2" id="KW-1003">Cell membrane</keyword>